<dbReference type="EC" id="3.2.1.52" evidence="3"/>
<dbReference type="GO" id="GO:0005975">
    <property type="term" value="P:carbohydrate metabolic process"/>
    <property type="evidence" value="ECO:0007669"/>
    <property type="project" value="InterPro"/>
</dbReference>
<dbReference type="Proteomes" id="UP000593892">
    <property type="component" value="Chromosome"/>
</dbReference>
<feature type="domain" description="Beta-hexosaminidase bacterial type N-terminal" evidence="7">
    <location>
        <begin position="20"/>
        <end position="153"/>
    </location>
</feature>
<comment type="similarity">
    <text evidence="2">Belongs to the glycosyl hydrolase 20 family.</text>
</comment>
<dbReference type="InterPro" id="IPR029018">
    <property type="entry name" value="Hex-like_dom2"/>
</dbReference>
<evidence type="ECO:0000313" key="9">
    <source>
        <dbReference type="Proteomes" id="UP000593892"/>
    </source>
</evidence>
<reference evidence="8 9" key="1">
    <citation type="submission" date="2020-10" db="EMBL/GenBank/DDBJ databases">
        <title>Complete genome sequence of Paludibaculum fermentans P105T, a facultatively anaerobic acidobacterium capable of dissimilatory Fe(III) reduction.</title>
        <authorList>
            <person name="Dedysh S.N."/>
            <person name="Beletsky A.V."/>
            <person name="Kulichevskaya I.S."/>
            <person name="Mardanov A.V."/>
            <person name="Ravin N.V."/>
        </authorList>
    </citation>
    <scope>NUCLEOTIDE SEQUENCE [LARGE SCALE GENOMIC DNA]</scope>
    <source>
        <strain evidence="8 9">P105</strain>
    </source>
</reference>
<evidence type="ECO:0000256" key="1">
    <source>
        <dbReference type="ARBA" id="ARBA00001231"/>
    </source>
</evidence>
<evidence type="ECO:0000259" key="7">
    <source>
        <dbReference type="Pfam" id="PF02838"/>
    </source>
</evidence>
<dbReference type="Pfam" id="PF00728">
    <property type="entry name" value="Glyco_hydro_20"/>
    <property type="match status" value="1"/>
</dbReference>
<evidence type="ECO:0000259" key="6">
    <source>
        <dbReference type="Pfam" id="PF00728"/>
    </source>
</evidence>
<dbReference type="PANTHER" id="PTHR22600">
    <property type="entry name" value="BETA-HEXOSAMINIDASE"/>
    <property type="match status" value="1"/>
</dbReference>
<dbReference type="PANTHER" id="PTHR22600:SF57">
    <property type="entry name" value="BETA-N-ACETYLHEXOSAMINIDASE"/>
    <property type="match status" value="1"/>
</dbReference>
<evidence type="ECO:0000256" key="5">
    <source>
        <dbReference type="ARBA" id="ARBA00023295"/>
    </source>
</evidence>
<evidence type="ECO:0000256" key="3">
    <source>
        <dbReference type="ARBA" id="ARBA00012663"/>
    </source>
</evidence>
<evidence type="ECO:0000313" key="8">
    <source>
        <dbReference type="EMBL" id="QOY92107.1"/>
    </source>
</evidence>
<keyword evidence="9" id="KW-1185">Reference proteome</keyword>
<keyword evidence="5" id="KW-0326">Glycosidase</keyword>
<evidence type="ECO:0000256" key="2">
    <source>
        <dbReference type="ARBA" id="ARBA00006285"/>
    </source>
</evidence>
<comment type="catalytic activity">
    <reaction evidence="1">
        <text>Hydrolysis of terminal non-reducing N-acetyl-D-hexosamine residues in N-acetyl-beta-D-hexosaminides.</text>
        <dbReference type="EC" id="3.2.1.52"/>
    </reaction>
</comment>
<dbReference type="GO" id="GO:0030203">
    <property type="term" value="P:glycosaminoglycan metabolic process"/>
    <property type="evidence" value="ECO:0007669"/>
    <property type="project" value="TreeGrafter"/>
</dbReference>
<dbReference type="PRINTS" id="PR00738">
    <property type="entry name" value="GLHYDRLASE20"/>
</dbReference>
<sequence>MLLASACGAQSLSTLAARGYHVLPLPQQIQLDPSDVRFGPSFSIQNEAGSGGSGAVASLQEHMAERFGLKPAPSGGTAIRLELRSGSVAAGRTEDSDTAAIAEQAYSLQTSPTGVVLRANAPAGLFYAVQTLVQLLQWRNGSLWLPSGRITDWPDLNRRHIYWDDAHHLERLSELKRAVRQAAFFKINGFALKLEGHFQFASAPAVVEPYAMTPAEYQELTDYALRHEVQLIPFLDGPAHLAFLLKHPEYAAFRSFPDSNYEICAVNPGAVKLLSGMFQDLINANRGGRYVYLSTDEPYYIGLADSPQCQEKAAAAKAGSVGKLLADFIGRVADPIHAQGRTVIFWGEYPLKPEDIGSLPSHLVNGEVYGPRYDPVFRQRGIRQMLYTSTQGEERLFPNYFTLPNARLLHPAAQQSERVSEGFREISTQPARGQAQLVGSNVAGWADAGLHPETFWLGYAAISAAAWHPGTPTAQESMTAFYRNFYGDGGRNMSRVYQLLSQQARFYADSWEWGPSTRKPLFGDSDEIFHPRQPVKDQTLNLPPAPAANLDIDLADWNKAHARRLELAAGFLSENDELLALLHENAATVAFNRYNLEVSISVASLCRENLEMLADLGRISSQLESARDAARSQKAREAVEALDRVLRLARGIQQRRNTTLRDAVATWQKSWYSRTAAANGRTYLHELDDVKDHVPDRTVDMRYLIQRELDLPFGAWVESIRTARNAYATAHSLPVDSSVFDWAALNSDPGQKAKPE</sequence>
<keyword evidence="4 8" id="KW-0378">Hydrolase</keyword>
<organism evidence="8 9">
    <name type="scientific">Paludibaculum fermentans</name>
    <dbReference type="NCBI Taxonomy" id="1473598"/>
    <lineage>
        <taxon>Bacteria</taxon>
        <taxon>Pseudomonadati</taxon>
        <taxon>Acidobacteriota</taxon>
        <taxon>Terriglobia</taxon>
        <taxon>Bryobacterales</taxon>
        <taxon>Bryobacteraceae</taxon>
        <taxon>Paludibaculum</taxon>
    </lineage>
</organism>
<dbReference type="InterPro" id="IPR025705">
    <property type="entry name" value="Beta_hexosaminidase_sua/sub"/>
</dbReference>
<gene>
    <name evidence="8" type="ORF">IRI77_22745</name>
</gene>
<dbReference type="InterPro" id="IPR017853">
    <property type="entry name" value="GH"/>
</dbReference>
<dbReference type="AlphaFoldDB" id="A0A7S7SN82"/>
<dbReference type="SUPFAM" id="SSF55545">
    <property type="entry name" value="beta-N-acetylhexosaminidase-like domain"/>
    <property type="match status" value="1"/>
</dbReference>
<dbReference type="Pfam" id="PF02838">
    <property type="entry name" value="Glyco_hydro_20b"/>
    <property type="match status" value="1"/>
</dbReference>
<dbReference type="InterPro" id="IPR015883">
    <property type="entry name" value="Glyco_hydro_20_cat"/>
</dbReference>
<protein>
    <recommendedName>
        <fullName evidence="3">beta-N-acetylhexosaminidase</fullName>
        <ecNumber evidence="3">3.2.1.52</ecNumber>
    </recommendedName>
</protein>
<dbReference type="Gene3D" id="3.20.20.80">
    <property type="entry name" value="Glycosidases"/>
    <property type="match status" value="1"/>
</dbReference>
<name>A0A7S7SN82_PALFE</name>
<dbReference type="GO" id="GO:0016020">
    <property type="term" value="C:membrane"/>
    <property type="evidence" value="ECO:0007669"/>
    <property type="project" value="TreeGrafter"/>
</dbReference>
<dbReference type="KEGG" id="pfer:IRI77_22745"/>
<dbReference type="SUPFAM" id="SSF51445">
    <property type="entry name" value="(Trans)glycosidases"/>
    <property type="match status" value="1"/>
</dbReference>
<dbReference type="Gene3D" id="3.30.379.10">
    <property type="entry name" value="Chitobiase/beta-hexosaminidase domain 2-like"/>
    <property type="match status" value="1"/>
</dbReference>
<dbReference type="GO" id="GO:0004563">
    <property type="term" value="F:beta-N-acetylhexosaminidase activity"/>
    <property type="evidence" value="ECO:0007669"/>
    <property type="project" value="UniProtKB-EC"/>
</dbReference>
<proteinExistence type="inferred from homology"/>
<feature type="domain" description="Glycoside hydrolase family 20 catalytic" evidence="6">
    <location>
        <begin position="211"/>
        <end position="349"/>
    </location>
</feature>
<dbReference type="InterPro" id="IPR015882">
    <property type="entry name" value="HEX_bac_N"/>
</dbReference>
<evidence type="ECO:0000256" key="4">
    <source>
        <dbReference type="ARBA" id="ARBA00022801"/>
    </source>
</evidence>
<accession>A0A7S7SN82</accession>
<dbReference type="EMBL" id="CP063849">
    <property type="protein sequence ID" value="QOY92107.1"/>
    <property type="molecule type" value="Genomic_DNA"/>
</dbReference>